<dbReference type="Proteomes" id="UP000199504">
    <property type="component" value="Unassembled WGS sequence"/>
</dbReference>
<evidence type="ECO:0000313" key="2">
    <source>
        <dbReference type="Proteomes" id="UP000199504"/>
    </source>
</evidence>
<organism evidence="1 2">
    <name type="scientific">Micromonospora mirobrigensis</name>
    <dbReference type="NCBI Taxonomy" id="262898"/>
    <lineage>
        <taxon>Bacteria</taxon>
        <taxon>Bacillati</taxon>
        <taxon>Actinomycetota</taxon>
        <taxon>Actinomycetes</taxon>
        <taxon>Micromonosporales</taxon>
        <taxon>Micromonosporaceae</taxon>
        <taxon>Micromonospora</taxon>
    </lineage>
</organism>
<reference evidence="2" key="1">
    <citation type="submission" date="2016-06" db="EMBL/GenBank/DDBJ databases">
        <authorList>
            <person name="Varghese N."/>
            <person name="Submissions Spin"/>
        </authorList>
    </citation>
    <scope>NUCLEOTIDE SEQUENCE [LARGE SCALE GENOMIC DNA]</scope>
    <source>
        <strain evidence="2">DSM 44830</strain>
    </source>
</reference>
<accession>A0A1C4ZV24</accession>
<protein>
    <submittedName>
        <fullName evidence="1">Uncharacterized protein</fullName>
    </submittedName>
</protein>
<gene>
    <name evidence="1" type="ORF">GA0070564_106343</name>
</gene>
<dbReference type="EMBL" id="FMCX01000006">
    <property type="protein sequence ID" value="SCF36624.1"/>
    <property type="molecule type" value="Genomic_DNA"/>
</dbReference>
<dbReference type="AlphaFoldDB" id="A0A1C4ZV24"/>
<name>A0A1C4ZV24_9ACTN</name>
<keyword evidence="2" id="KW-1185">Reference proteome</keyword>
<sequence length="284" mass="29397">MVAGLALRARAQRWITSWFAVTRLRPGRSGWSATEVICCEELAERAVNLPVRTPVRVGAVVSAALPTVVLGCCAGCASSTRDGAAAAGGGVAVARTGAVLARLGAAAFDGAALAFDGAALALDGAAFARDGVALAFDGAAFAFDGVALARDGVDFARDGAAFARLVVALARVGAGAAFFRAALVRFAVPVVFLVADARPAGPVALRAAPPWRPSERSVRASVFTNSGLRSAEMPETPRRRSWPRMSATRIREISDSETPGVFGLWLPACRLVLVAVAPRPELFR</sequence>
<proteinExistence type="predicted"/>
<evidence type="ECO:0000313" key="1">
    <source>
        <dbReference type="EMBL" id="SCF36624.1"/>
    </source>
</evidence>